<dbReference type="GO" id="GO:0043164">
    <property type="term" value="P:Gram-negative-bacterium-type cell wall biogenesis"/>
    <property type="evidence" value="ECO:0007669"/>
    <property type="project" value="TreeGrafter"/>
</dbReference>
<dbReference type="Proteomes" id="UP000033774">
    <property type="component" value="Unassembled WGS sequence"/>
</dbReference>
<dbReference type="GO" id="GO:0005886">
    <property type="term" value="C:plasma membrane"/>
    <property type="evidence" value="ECO:0007669"/>
    <property type="project" value="TreeGrafter"/>
</dbReference>
<gene>
    <name evidence="2" type="ORF">VZ95_17100</name>
</gene>
<reference evidence="2 3" key="1">
    <citation type="submission" date="2015-03" db="EMBL/GenBank/DDBJ databases">
        <title>Draft genome sequence of Elstera litoralis.</title>
        <authorList>
            <person name="Rahalkar M.C."/>
            <person name="Dhakephalkar P.K."/>
            <person name="Pore S.D."/>
            <person name="Arora P."/>
            <person name="Kapse N.G."/>
            <person name="Pandit P.S."/>
        </authorList>
    </citation>
    <scope>NUCLEOTIDE SEQUENCE [LARGE SCALE GENOMIC DNA]</scope>
    <source>
        <strain evidence="2 3">Dia-1</strain>
    </source>
</reference>
<feature type="domain" description="DUF218" evidence="1">
    <location>
        <begin position="42"/>
        <end position="162"/>
    </location>
</feature>
<dbReference type="RefSeq" id="WP_045776930.1">
    <property type="nucleotide sequence ID" value="NZ_LAJY01000539.1"/>
</dbReference>
<dbReference type="CDD" id="cd06259">
    <property type="entry name" value="YdcF-like"/>
    <property type="match status" value="1"/>
</dbReference>
<sequence length="196" mass="20836">MIRLRRRLAILGAVLALGYGAGFAAFLAQVPTQAATDSTTTEAIVVLTGGRQRLSTGLKLQAQGLAKRVFISGVNPDVEPEELASFGPLGKAQIDCCVVLGYAAANTLGNAAETAAWVRAAQVHSIRLVTAAYHMPRSLFELRRAAPDLTIIPHPVFPPGYPEGAGVRSDGMVLLLSEYHKLLRAWARALLRPGEA</sequence>
<dbReference type="GO" id="GO:0000270">
    <property type="term" value="P:peptidoglycan metabolic process"/>
    <property type="evidence" value="ECO:0007669"/>
    <property type="project" value="TreeGrafter"/>
</dbReference>
<accession>A0A0F3IPT5</accession>
<protein>
    <recommendedName>
        <fullName evidence="1">DUF218 domain-containing protein</fullName>
    </recommendedName>
</protein>
<comment type="caution">
    <text evidence="2">The sequence shown here is derived from an EMBL/GenBank/DDBJ whole genome shotgun (WGS) entry which is preliminary data.</text>
</comment>
<keyword evidence="3" id="KW-1185">Reference proteome</keyword>
<proteinExistence type="predicted"/>
<dbReference type="PANTHER" id="PTHR30336">
    <property type="entry name" value="INNER MEMBRANE PROTEIN, PROBABLE PERMEASE"/>
    <property type="match status" value="1"/>
</dbReference>
<organism evidence="2 3">
    <name type="scientific">Elstera litoralis</name>
    <dbReference type="NCBI Taxonomy" id="552518"/>
    <lineage>
        <taxon>Bacteria</taxon>
        <taxon>Pseudomonadati</taxon>
        <taxon>Pseudomonadota</taxon>
        <taxon>Alphaproteobacteria</taxon>
        <taxon>Rhodospirillales</taxon>
        <taxon>Rhodospirillaceae</taxon>
        <taxon>Elstera</taxon>
    </lineage>
</organism>
<dbReference type="EMBL" id="LAJY01000539">
    <property type="protein sequence ID" value="KJV08548.1"/>
    <property type="molecule type" value="Genomic_DNA"/>
</dbReference>
<dbReference type="Pfam" id="PF02698">
    <property type="entry name" value="DUF218"/>
    <property type="match status" value="1"/>
</dbReference>
<dbReference type="PANTHER" id="PTHR30336:SF4">
    <property type="entry name" value="ENVELOPE BIOGENESIS FACTOR ELYC"/>
    <property type="match status" value="1"/>
</dbReference>
<dbReference type="OrthoDB" id="9812311at2"/>
<evidence type="ECO:0000313" key="3">
    <source>
        <dbReference type="Proteomes" id="UP000033774"/>
    </source>
</evidence>
<evidence type="ECO:0000259" key="1">
    <source>
        <dbReference type="Pfam" id="PF02698"/>
    </source>
</evidence>
<evidence type="ECO:0000313" key="2">
    <source>
        <dbReference type="EMBL" id="KJV08548.1"/>
    </source>
</evidence>
<dbReference type="AlphaFoldDB" id="A0A0F3IPT5"/>
<dbReference type="InterPro" id="IPR051599">
    <property type="entry name" value="Cell_Envelope_Assoc"/>
</dbReference>
<name>A0A0F3IPT5_9PROT</name>
<dbReference type="InterPro" id="IPR003848">
    <property type="entry name" value="DUF218"/>
</dbReference>